<evidence type="ECO:0000313" key="3">
    <source>
        <dbReference type="EMBL" id="SDK47883.1"/>
    </source>
</evidence>
<dbReference type="STRING" id="525640.SAMN04487971_101132"/>
<reference evidence="4" key="1">
    <citation type="submission" date="2016-10" db="EMBL/GenBank/DDBJ databases">
        <authorList>
            <person name="Varghese N."/>
            <person name="Submissions S."/>
        </authorList>
    </citation>
    <scope>NUCLEOTIDE SEQUENCE [LARGE SCALE GENOMIC DNA]</scope>
    <source>
        <strain evidence="4">CGMCC 1.7655</strain>
    </source>
</reference>
<evidence type="ECO:0000313" key="4">
    <source>
        <dbReference type="Proteomes" id="UP000199555"/>
    </source>
</evidence>
<dbReference type="EMBL" id="FNGE01000001">
    <property type="protein sequence ID" value="SDK47883.1"/>
    <property type="molecule type" value="Genomic_DNA"/>
</dbReference>
<keyword evidence="3" id="KW-0969">Cilium</keyword>
<accession>A0A1G9C8D8</accession>
<gene>
    <name evidence="3" type="ORF">SAMN04487971_101132</name>
</gene>
<evidence type="ECO:0000256" key="1">
    <source>
        <dbReference type="ARBA" id="ARBA00009677"/>
    </source>
</evidence>
<dbReference type="GO" id="GO:0044780">
    <property type="term" value="P:bacterial-type flagellum assembly"/>
    <property type="evidence" value="ECO:0007669"/>
    <property type="project" value="InterPro"/>
</dbReference>
<dbReference type="InterPro" id="IPR010930">
    <property type="entry name" value="Flg_bb/hook_C_dom"/>
</dbReference>
<keyword evidence="3" id="KW-0282">Flagellum</keyword>
<organism evidence="3 4">
    <name type="scientific">Paracoccus chinensis</name>
    <dbReference type="NCBI Taxonomy" id="525640"/>
    <lineage>
        <taxon>Bacteria</taxon>
        <taxon>Pseudomonadati</taxon>
        <taxon>Pseudomonadota</taxon>
        <taxon>Alphaproteobacteria</taxon>
        <taxon>Rhodobacterales</taxon>
        <taxon>Paracoccaceae</taxon>
        <taxon>Paracoccus</taxon>
    </lineage>
</organism>
<sequence length="280" mass="28648">MDGLSEIVPIKELPRENGKVALFTATGGTLLDGTAPARFEFSPVPVMTAEAVGAPALGLLRLNGEEIPPAQMGRFAGGRLAANFQIRDLDGPGAQASLDAAARDIHDRFAAGPDPTLPPGAPGLFTDPGGAATAVPGLAQRLTVNAAADPAAGGALWRVRDGLQASAPGPVGNADLLLGMHEALGALRPSSLAGMSPVPRSAATLAADLSSWAASGRIEAERVLGGATAQSATFEAMRQQDGVDSDREMETLLALERAYASNAKVLQAVDEMLQTMLRLT</sequence>
<feature type="domain" description="Flagellar basal-body/hook protein C-terminal" evidence="2">
    <location>
        <begin position="242"/>
        <end position="279"/>
    </location>
</feature>
<dbReference type="Pfam" id="PF06429">
    <property type="entry name" value="Flg_bbr_C"/>
    <property type="match status" value="1"/>
</dbReference>
<evidence type="ECO:0000259" key="2">
    <source>
        <dbReference type="Pfam" id="PF06429"/>
    </source>
</evidence>
<comment type="similarity">
    <text evidence="1">Belongs to the flagella basal body rod proteins family.</text>
</comment>
<dbReference type="AlphaFoldDB" id="A0A1G9C8D8"/>
<protein>
    <submittedName>
        <fullName evidence="3">Flagellar basal body rod FlgEFG protein C-terminal</fullName>
    </submittedName>
</protein>
<dbReference type="Proteomes" id="UP000199555">
    <property type="component" value="Unassembled WGS sequence"/>
</dbReference>
<dbReference type="PANTHER" id="PTHR30033:SF1">
    <property type="entry name" value="FLAGELLAR HOOK-ASSOCIATED PROTEIN 1"/>
    <property type="match status" value="1"/>
</dbReference>
<dbReference type="GO" id="GO:0005198">
    <property type="term" value="F:structural molecule activity"/>
    <property type="evidence" value="ECO:0007669"/>
    <property type="project" value="InterPro"/>
</dbReference>
<dbReference type="SUPFAM" id="SSF64518">
    <property type="entry name" value="Phase 1 flagellin"/>
    <property type="match status" value="1"/>
</dbReference>
<dbReference type="GO" id="GO:0009424">
    <property type="term" value="C:bacterial-type flagellum hook"/>
    <property type="evidence" value="ECO:0007669"/>
    <property type="project" value="InterPro"/>
</dbReference>
<name>A0A1G9C8D8_9RHOB</name>
<dbReference type="PANTHER" id="PTHR30033">
    <property type="entry name" value="FLAGELLAR HOOK-ASSOCIATED PROTEIN 1"/>
    <property type="match status" value="1"/>
</dbReference>
<proteinExistence type="inferred from homology"/>
<keyword evidence="3" id="KW-0966">Cell projection</keyword>
<keyword evidence="4" id="KW-1185">Reference proteome</keyword>
<dbReference type="InterPro" id="IPR002371">
    <property type="entry name" value="FlgK"/>
</dbReference>